<keyword evidence="2" id="KW-1185">Reference proteome</keyword>
<gene>
    <name evidence="1" type="ORF">F383_09945</name>
</gene>
<organism evidence="1 2">
    <name type="scientific">Gossypium arboreum</name>
    <name type="common">Tree cotton</name>
    <name type="synonym">Gossypium nanking</name>
    <dbReference type="NCBI Taxonomy" id="29729"/>
    <lineage>
        <taxon>Eukaryota</taxon>
        <taxon>Viridiplantae</taxon>
        <taxon>Streptophyta</taxon>
        <taxon>Embryophyta</taxon>
        <taxon>Tracheophyta</taxon>
        <taxon>Spermatophyta</taxon>
        <taxon>Magnoliopsida</taxon>
        <taxon>eudicotyledons</taxon>
        <taxon>Gunneridae</taxon>
        <taxon>Pentapetalae</taxon>
        <taxon>rosids</taxon>
        <taxon>malvids</taxon>
        <taxon>Malvales</taxon>
        <taxon>Malvaceae</taxon>
        <taxon>Malvoideae</taxon>
        <taxon>Gossypium</taxon>
    </lineage>
</organism>
<evidence type="ECO:0000313" key="2">
    <source>
        <dbReference type="Proteomes" id="UP000032142"/>
    </source>
</evidence>
<dbReference type="AlphaFoldDB" id="A0A0B0PNN1"/>
<reference evidence="2" key="1">
    <citation type="submission" date="2014-09" db="EMBL/GenBank/DDBJ databases">
        <authorList>
            <person name="Mudge J."/>
            <person name="Ramaraj T."/>
            <person name="Lindquist I.E."/>
            <person name="Bharti A.K."/>
            <person name="Sundararajan A."/>
            <person name="Cameron C.T."/>
            <person name="Woodward J.E."/>
            <person name="May G.D."/>
            <person name="Brubaker C."/>
            <person name="Broadhvest J."/>
            <person name="Wilkins T.A."/>
        </authorList>
    </citation>
    <scope>NUCLEOTIDE SEQUENCE</scope>
    <source>
        <strain evidence="2">cv. AKA8401</strain>
    </source>
</reference>
<proteinExistence type="predicted"/>
<dbReference type="Proteomes" id="UP000032142">
    <property type="component" value="Unassembled WGS sequence"/>
</dbReference>
<accession>A0A0B0PNN1</accession>
<name>A0A0B0PNN1_GOSAR</name>
<evidence type="ECO:0000313" key="1">
    <source>
        <dbReference type="EMBL" id="KHG25016.1"/>
    </source>
</evidence>
<sequence length="86" mass="9737">MCLIRLQTRPCPRLCENRAYILTWVTWRPHARVSSPCALRSGHTRPCARPCTRTCQTCRAICHLGGILTWATLPVTRPCVRPCGAY</sequence>
<dbReference type="EMBL" id="KN430995">
    <property type="protein sequence ID" value="KHG25016.1"/>
    <property type="molecule type" value="Genomic_DNA"/>
</dbReference>
<protein>
    <submittedName>
        <fullName evidence="1">3-oxoacyl-[acyl-carrier-protein] synthase 3 3</fullName>
    </submittedName>
</protein>